<sequence length="440" mass="51082">MEDSEMVSDENNTRDDVSIQIEDADDTVVSSIGNKLESIAPLSSERCIYRIPQLLRRFNEAAYIPCLISIGPYHRGKESLQAMEQHKLRYLRTFLDFFPNKSLQDYVKALRELYERARQCYAETIFELGVDGFVEMGVDGFVEMMLVDSCFIIVFALKKCHWLGVSNDPIFETMWMSNAIKLDMILLENQLPFFVIEHLLHLACHDSEPRFNILGLMRSHHFFERFYVKTYTDIVPKHFLDFLLHCFMPSSPNGLPQGNGWWEVMPSATELHQAGVKFKVGRSRSLLDVKFSKGVLEIPVLVIDVVTETFFRNLIAWEQCQDLTNPYMISYAVLMDLLINTPNDVSLLIEYGIIKNWLGDNEEVCLLFNKLCKDVIMGDSKMYFSSLCEDLNAYCEIRCHEWQATLRRDYFNTPWKIISFFAAVILLILTLLQTIFSIKH</sequence>
<keyword evidence="3" id="KW-1185">Reference proteome</keyword>
<dbReference type="AlphaFoldDB" id="A0A835D3C1"/>
<evidence type="ECO:0000256" key="1">
    <source>
        <dbReference type="SAM" id="Phobius"/>
    </source>
</evidence>
<reference evidence="2 3" key="1">
    <citation type="submission" date="2020-04" db="EMBL/GenBank/DDBJ databases">
        <title>Plant Genome Project.</title>
        <authorList>
            <person name="Zhang R.-G."/>
        </authorList>
    </citation>
    <scope>NUCLEOTIDE SEQUENCE [LARGE SCALE GENOMIC DNA]</scope>
    <source>
        <strain evidence="2">YNK0</strain>
        <tissue evidence="2">Leaf</tissue>
    </source>
</reference>
<evidence type="ECO:0000313" key="3">
    <source>
        <dbReference type="Proteomes" id="UP000655225"/>
    </source>
</evidence>
<protein>
    <submittedName>
        <fullName evidence="2">Uncharacterized protein</fullName>
    </submittedName>
</protein>
<dbReference type="OrthoDB" id="1378449at2759"/>
<comment type="caution">
    <text evidence="2">The sequence shown here is derived from an EMBL/GenBank/DDBJ whole genome shotgun (WGS) entry which is preliminary data.</text>
</comment>
<feature type="transmembrane region" description="Helical" evidence="1">
    <location>
        <begin position="417"/>
        <end position="438"/>
    </location>
</feature>
<dbReference type="InterPro" id="IPR004158">
    <property type="entry name" value="DUF247_pln"/>
</dbReference>
<accession>A0A835D3C1</accession>
<dbReference type="Proteomes" id="UP000655225">
    <property type="component" value="Unassembled WGS sequence"/>
</dbReference>
<keyword evidence="1" id="KW-1133">Transmembrane helix</keyword>
<dbReference type="OMA" id="EIRCHEW"/>
<organism evidence="2 3">
    <name type="scientific">Tetracentron sinense</name>
    <name type="common">Spur-leaf</name>
    <dbReference type="NCBI Taxonomy" id="13715"/>
    <lineage>
        <taxon>Eukaryota</taxon>
        <taxon>Viridiplantae</taxon>
        <taxon>Streptophyta</taxon>
        <taxon>Embryophyta</taxon>
        <taxon>Tracheophyta</taxon>
        <taxon>Spermatophyta</taxon>
        <taxon>Magnoliopsida</taxon>
        <taxon>Trochodendrales</taxon>
        <taxon>Trochodendraceae</taxon>
        <taxon>Tetracentron</taxon>
    </lineage>
</organism>
<evidence type="ECO:0000313" key="2">
    <source>
        <dbReference type="EMBL" id="KAF8389073.1"/>
    </source>
</evidence>
<dbReference type="EMBL" id="JABCRI010000019">
    <property type="protein sequence ID" value="KAF8389073.1"/>
    <property type="molecule type" value="Genomic_DNA"/>
</dbReference>
<keyword evidence="1" id="KW-0812">Transmembrane</keyword>
<gene>
    <name evidence="2" type="ORF">HHK36_025758</name>
</gene>
<dbReference type="PANTHER" id="PTHR31170:SF25">
    <property type="entry name" value="BNAA09G04570D PROTEIN"/>
    <property type="match status" value="1"/>
</dbReference>
<dbReference type="Pfam" id="PF03140">
    <property type="entry name" value="DUF247"/>
    <property type="match status" value="1"/>
</dbReference>
<keyword evidence="1" id="KW-0472">Membrane</keyword>
<dbReference type="PANTHER" id="PTHR31170">
    <property type="entry name" value="BNAC04G53230D PROTEIN"/>
    <property type="match status" value="1"/>
</dbReference>
<proteinExistence type="predicted"/>
<name>A0A835D3C1_TETSI</name>